<name>A0A024FWP8_9STRA</name>
<dbReference type="InParanoid" id="A0A024FWP8"/>
<proteinExistence type="predicted"/>
<sequence>MESDDEEQQTSSRLFENIIYGDKEDIIQAVIQYKGKYNPPFRGVSSDKMRYKVVCTLHGCFLVVQFAISQTLSSPTKYKTSKQIAPSPAVRDISIISGRKVVPAMIERKFKNEKIYTTYMKFAHALTKLKLD</sequence>
<evidence type="ECO:0000313" key="2">
    <source>
        <dbReference type="Proteomes" id="UP000053237"/>
    </source>
</evidence>
<reference evidence="1 2" key="1">
    <citation type="submission" date="2012-05" db="EMBL/GenBank/DDBJ databases">
        <title>Recombination and specialization in a pathogen metapopulation.</title>
        <authorList>
            <person name="Gardiner A."/>
            <person name="Kemen E."/>
            <person name="Schultz-Larsen T."/>
            <person name="MacLean D."/>
            <person name="Van Oosterhout C."/>
            <person name="Jones J.D.G."/>
        </authorList>
    </citation>
    <scope>NUCLEOTIDE SEQUENCE [LARGE SCALE GENOMIC DNA]</scope>
    <source>
        <strain evidence="1 2">Ac Nc2</strain>
    </source>
</reference>
<protein>
    <submittedName>
        <fullName evidence="1">Uncharacterized protein</fullName>
    </submittedName>
</protein>
<dbReference type="AlphaFoldDB" id="A0A024FWP8"/>
<accession>A0A024FWP8</accession>
<dbReference type="Proteomes" id="UP000053237">
    <property type="component" value="Unassembled WGS sequence"/>
</dbReference>
<organism evidence="1 2">
    <name type="scientific">Albugo candida</name>
    <dbReference type="NCBI Taxonomy" id="65357"/>
    <lineage>
        <taxon>Eukaryota</taxon>
        <taxon>Sar</taxon>
        <taxon>Stramenopiles</taxon>
        <taxon>Oomycota</taxon>
        <taxon>Peronosporomycetes</taxon>
        <taxon>Albuginales</taxon>
        <taxon>Albuginaceae</taxon>
        <taxon>Albugo</taxon>
    </lineage>
</organism>
<keyword evidence="2" id="KW-1185">Reference proteome</keyword>
<gene>
    <name evidence="1" type="ORF">BN9_127810</name>
</gene>
<comment type="caution">
    <text evidence="1">The sequence shown here is derived from an EMBL/GenBank/DDBJ whole genome shotgun (WGS) entry which is preliminary data.</text>
</comment>
<dbReference type="EMBL" id="CAIX01000959">
    <property type="protein sequence ID" value="CCI11352.1"/>
    <property type="molecule type" value="Genomic_DNA"/>
</dbReference>
<evidence type="ECO:0000313" key="1">
    <source>
        <dbReference type="EMBL" id="CCI11352.1"/>
    </source>
</evidence>